<organism evidence="6 7">
    <name type="scientific">Rhypophila decipiens</name>
    <dbReference type="NCBI Taxonomy" id="261697"/>
    <lineage>
        <taxon>Eukaryota</taxon>
        <taxon>Fungi</taxon>
        <taxon>Dikarya</taxon>
        <taxon>Ascomycota</taxon>
        <taxon>Pezizomycotina</taxon>
        <taxon>Sordariomycetes</taxon>
        <taxon>Sordariomycetidae</taxon>
        <taxon>Sordariales</taxon>
        <taxon>Naviculisporaceae</taxon>
        <taxon>Rhypophila</taxon>
    </lineage>
</organism>
<dbReference type="Gene3D" id="1.20.58.340">
    <property type="entry name" value="Magnesium transport protein CorA, transmembrane region"/>
    <property type="match status" value="1"/>
</dbReference>
<evidence type="ECO:0000256" key="4">
    <source>
        <dbReference type="ARBA" id="ARBA00023136"/>
    </source>
</evidence>
<keyword evidence="2 5" id="KW-0812">Transmembrane</keyword>
<evidence type="ECO:0000313" key="6">
    <source>
        <dbReference type="EMBL" id="KAK4213085.1"/>
    </source>
</evidence>
<reference evidence="6" key="2">
    <citation type="submission" date="2023-05" db="EMBL/GenBank/DDBJ databases">
        <authorList>
            <consortium name="Lawrence Berkeley National Laboratory"/>
            <person name="Steindorff A."/>
            <person name="Hensen N."/>
            <person name="Bonometti L."/>
            <person name="Westerberg I."/>
            <person name="Brannstrom I.O."/>
            <person name="Guillou S."/>
            <person name="Cros-Aarteil S."/>
            <person name="Calhoun S."/>
            <person name="Haridas S."/>
            <person name="Kuo A."/>
            <person name="Mondo S."/>
            <person name="Pangilinan J."/>
            <person name="Riley R."/>
            <person name="Labutti K."/>
            <person name="Andreopoulos B."/>
            <person name="Lipzen A."/>
            <person name="Chen C."/>
            <person name="Yanf M."/>
            <person name="Daum C."/>
            <person name="Ng V."/>
            <person name="Clum A."/>
            <person name="Ohm R."/>
            <person name="Martin F."/>
            <person name="Silar P."/>
            <person name="Natvig D."/>
            <person name="Lalanne C."/>
            <person name="Gautier V."/>
            <person name="Ament-Velasquez S.L."/>
            <person name="Kruys A."/>
            <person name="Hutchinson M.I."/>
            <person name="Powell A.J."/>
            <person name="Barry K."/>
            <person name="Miller A.N."/>
            <person name="Grigoriev I.V."/>
            <person name="Debuchy R."/>
            <person name="Gladieux P."/>
            <person name="Thoren M.H."/>
            <person name="Johannesson H."/>
        </authorList>
    </citation>
    <scope>NUCLEOTIDE SEQUENCE</scope>
    <source>
        <strain evidence="6">PSN293</strain>
    </source>
</reference>
<proteinExistence type="predicted"/>
<feature type="transmembrane region" description="Helical" evidence="5">
    <location>
        <begin position="386"/>
        <end position="409"/>
    </location>
</feature>
<sequence length="450" mass="51353">MSLHCLEETHAQFWDSSHDQPQDDWLDNDALNAKLSTISDLWNSKPDAAKGHGRFILVSSGGDPAYAKMPLHISPSTLDNLLAVSQISVYAHEMLSHGDLHISHHVHYSSNEKPSGLTILIRYPRNVPGIVLAMRVRFADRACVCFLFVTDSQSLPGLRETCYRERERLVGNPLLLLALIYKERKHYYDQLQYDLIKRVREAETASGMVPKSWAMNNISPERLIYLRDLDEPNLLNHMHATHTELCYAKIFSQWAMKHGKFCFEMVDLADKCRNDLGLSDFLSIPVRSEFEESVRFTMGRWEQSLSVVEEMLQRLNAQINVVFSIIAQRDSKVSRQIAEDSRAAALLAARDSRTMKTIAIVTLLFLPATLTTGLWSSSIFQLPETYSWKVFLGTTIAATVVSFTVWFIFDRQPLTPAPSTSHSAAEWTTRHIKPLFKKKEEDQSFDSRYI</sequence>
<reference evidence="6" key="1">
    <citation type="journal article" date="2023" name="Mol. Phylogenet. Evol.">
        <title>Genome-scale phylogeny and comparative genomics of the fungal order Sordariales.</title>
        <authorList>
            <person name="Hensen N."/>
            <person name="Bonometti L."/>
            <person name="Westerberg I."/>
            <person name="Brannstrom I.O."/>
            <person name="Guillou S."/>
            <person name="Cros-Aarteil S."/>
            <person name="Calhoun S."/>
            <person name="Haridas S."/>
            <person name="Kuo A."/>
            <person name="Mondo S."/>
            <person name="Pangilinan J."/>
            <person name="Riley R."/>
            <person name="LaButti K."/>
            <person name="Andreopoulos B."/>
            <person name="Lipzen A."/>
            <person name="Chen C."/>
            <person name="Yan M."/>
            <person name="Daum C."/>
            <person name="Ng V."/>
            <person name="Clum A."/>
            <person name="Steindorff A."/>
            <person name="Ohm R.A."/>
            <person name="Martin F."/>
            <person name="Silar P."/>
            <person name="Natvig D.O."/>
            <person name="Lalanne C."/>
            <person name="Gautier V."/>
            <person name="Ament-Velasquez S.L."/>
            <person name="Kruys A."/>
            <person name="Hutchinson M.I."/>
            <person name="Powell A.J."/>
            <person name="Barry K."/>
            <person name="Miller A.N."/>
            <person name="Grigoriev I.V."/>
            <person name="Debuchy R."/>
            <person name="Gladieux P."/>
            <person name="Hiltunen Thoren M."/>
            <person name="Johannesson H."/>
        </authorList>
    </citation>
    <scope>NUCLEOTIDE SEQUENCE</scope>
    <source>
        <strain evidence="6">PSN293</strain>
    </source>
</reference>
<evidence type="ECO:0000256" key="2">
    <source>
        <dbReference type="ARBA" id="ARBA00022692"/>
    </source>
</evidence>
<dbReference type="AlphaFoldDB" id="A0AAN7B9K5"/>
<evidence type="ECO:0000313" key="7">
    <source>
        <dbReference type="Proteomes" id="UP001301769"/>
    </source>
</evidence>
<dbReference type="InterPro" id="IPR045863">
    <property type="entry name" value="CorA_TM1_TM2"/>
</dbReference>
<gene>
    <name evidence="6" type="ORF">QBC37DRAFT_423712</name>
</gene>
<evidence type="ECO:0000256" key="5">
    <source>
        <dbReference type="SAM" id="Phobius"/>
    </source>
</evidence>
<dbReference type="EMBL" id="MU858115">
    <property type="protein sequence ID" value="KAK4213085.1"/>
    <property type="molecule type" value="Genomic_DNA"/>
</dbReference>
<keyword evidence="7" id="KW-1185">Reference proteome</keyword>
<dbReference type="GO" id="GO:0016020">
    <property type="term" value="C:membrane"/>
    <property type="evidence" value="ECO:0007669"/>
    <property type="project" value="UniProtKB-SubCell"/>
</dbReference>
<protein>
    <submittedName>
        <fullName evidence="6">Uncharacterized protein</fullName>
    </submittedName>
</protein>
<name>A0AAN7B9K5_9PEZI</name>
<evidence type="ECO:0000256" key="1">
    <source>
        <dbReference type="ARBA" id="ARBA00004141"/>
    </source>
</evidence>
<comment type="caution">
    <text evidence="6">The sequence shown here is derived from an EMBL/GenBank/DDBJ whole genome shotgun (WGS) entry which is preliminary data.</text>
</comment>
<accession>A0AAN7B9K5</accession>
<evidence type="ECO:0000256" key="3">
    <source>
        <dbReference type="ARBA" id="ARBA00022989"/>
    </source>
</evidence>
<keyword evidence="3 5" id="KW-1133">Transmembrane helix</keyword>
<comment type="subcellular location">
    <subcellularLocation>
        <location evidence="1">Membrane</location>
        <topology evidence="1">Multi-pass membrane protein</topology>
    </subcellularLocation>
</comment>
<feature type="transmembrane region" description="Helical" evidence="5">
    <location>
        <begin position="358"/>
        <end position="380"/>
    </location>
</feature>
<dbReference type="SUPFAM" id="SSF144083">
    <property type="entry name" value="Magnesium transport protein CorA, transmembrane region"/>
    <property type="match status" value="1"/>
</dbReference>
<keyword evidence="4 5" id="KW-0472">Membrane</keyword>
<dbReference type="Proteomes" id="UP001301769">
    <property type="component" value="Unassembled WGS sequence"/>
</dbReference>